<protein>
    <submittedName>
        <fullName evidence="1">Uncharacterized protein</fullName>
    </submittedName>
</protein>
<comment type="caution">
    <text evidence="1">The sequence shown here is derived from an EMBL/GenBank/DDBJ whole genome shotgun (WGS) entry which is preliminary data.</text>
</comment>
<gene>
    <name evidence="1" type="ORF">SDC9_128968</name>
</gene>
<accession>A0A645CYE5</accession>
<sequence length="64" mass="7693">MLRIIDNCRVRENEYPFYSNRANPNIQVTSRKQSLKYTIDELEKCIMDLFFDEKLDNLSVSVFQ</sequence>
<reference evidence="1" key="1">
    <citation type="submission" date="2019-08" db="EMBL/GenBank/DDBJ databases">
        <authorList>
            <person name="Kucharzyk K."/>
            <person name="Murdoch R.W."/>
            <person name="Higgins S."/>
            <person name="Loffler F."/>
        </authorList>
    </citation>
    <scope>NUCLEOTIDE SEQUENCE</scope>
</reference>
<name>A0A645CYE5_9ZZZZ</name>
<proteinExistence type="predicted"/>
<dbReference type="AlphaFoldDB" id="A0A645CYE5"/>
<dbReference type="EMBL" id="VSSQ01031132">
    <property type="protein sequence ID" value="MPM81911.1"/>
    <property type="molecule type" value="Genomic_DNA"/>
</dbReference>
<organism evidence="1">
    <name type="scientific">bioreactor metagenome</name>
    <dbReference type="NCBI Taxonomy" id="1076179"/>
    <lineage>
        <taxon>unclassified sequences</taxon>
        <taxon>metagenomes</taxon>
        <taxon>ecological metagenomes</taxon>
    </lineage>
</organism>
<evidence type="ECO:0000313" key="1">
    <source>
        <dbReference type="EMBL" id="MPM81911.1"/>
    </source>
</evidence>